<reference evidence="1 2" key="1">
    <citation type="submission" date="2019-05" db="EMBL/GenBank/DDBJ databases">
        <title>Another draft genome of Portunus trituberculatus and its Hox gene families provides insights of decapod evolution.</title>
        <authorList>
            <person name="Jeong J.-H."/>
            <person name="Song I."/>
            <person name="Kim S."/>
            <person name="Choi T."/>
            <person name="Kim D."/>
            <person name="Ryu S."/>
            <person name="Kim W."/>
        </authorList>
    </citation>
    <scope>NUCLEOTIDE SEQUENCE [LARGE SCALE GENOMIC DNA]</scope>
    <source>
        <tissue evidence="1">Muscle</tissue>
    </source>
</reference>
<organism evidence="1 2">
    <name type="scientific">Portunus trituberculatus</name>
    <name type="common">Swimming crab</name>
    <name type="synonym">Neptunus trituberculatus</name>
    <dbReference type="NCBI Taxonomy" id="210409"/>
    <lineage>
        <taxon>Eukaryota</taxon>
        <taxon>Metazoa</taxon>
        <taxon>Ecdysozoa</taxon>
        <taxon>Arthropoda</taxon>
        <taxon>Crustacea</taxon>
        <taxon>Multicrustacea</taxon>
        <taxon>Malacostraca</taxon>
        <taxon>Eumalacostraca</taxon>
        <taxon>Eucarida</taxon>
        <taxon>Decapoda</taxon>
        <taxon>Pleocyemata</taxon>
        <taxon>Brachyura</taxon>
        <taxon>Eubrachyura</taxon>
        <taxon>Portunoidea</taxon>
        <taxon>Portunidae</taxon>
        <taxon>Portuninae</taxon>
        <taxon>Portunus</taxon>
    </lineage>
</organism>
<dbReference type="Proteomes" id="UP000324222">
    <property type="component" value="Unassembled WGS sequence"/>
</dbReference>
<gene>
    <name evidence="1" type="ORF">E2C01_060934</name>
</gene>
<dbReference type="EMBL" id="VSRR010025269">
    <property type="protein sequence ID" value="MPC66781.1"/>
    <property type="molecule type" value="Genomic_DNA"/>
</dbReference>
<accession>A0A5B7H2I8</accession>
<sequence length="165" mass="18216">MVPTRTSRSAVNIGATAKEHEDIPKDANFDDLEVKAISFIASCYGSKTTSSMSDVRFNIWQHKTARGKSESFKLASLPPTSAAFRLHVQRVHYEACLWISALNSDPPEMNLTDFGWKVGPANQILLPVPLPTGTLAAPQQVLNLLFLYRSMLHATVFLSKSRPGM</sequence>
<dbReference type="OrthoDB" id="6430887at2759"/>
<keyword evidence="2" id="KW-1185">Reference proteome</keyword>
<name>A0A5B7H2I8_PORTR</name>
<protein>
    <submittedName>
        <fullName evidence="1">Uncharacterized protein</fullName>
    </submittedName>
</protein>
<dbReference type="AlphaFoldDB" id="A0A5B7H2I8"/>
<proteinExistence type="predicted"/>
<evidence type="ECO:0000313" key="2">
    <source>
        <dbReference type="Proteomes" id="UP000324222"/>
    </source>
</evidence>
<comment type="caution">
    <text evidence="1">The sequence shown here is derived from an EMBL/GenBank/DDBJ whole genome shotgun (WGS) entry which is preliminary data.</text>
</comment>
<evidence type="ECO:0000313" key="1">
    <source>
        <dbReference type="EMBL" id="MPC66781.1"/>
    </source>
</evidence>